<dbReference type="AlphaFoldDB" id="A0A3P8MEY1"/>
<feature type="compositionally biased region" description="Polar residues" evidence="1">
    <location>
        <begin position="1"/>
        <end position="10"/>
    </location>
</feature>
<reference evidence="2 3" key="1">
    <citation type="submission" date="2018-12" db="EMBL/GenBank/DDBJ databases">
        <authorList>
            <consortium name="Pathogen Informatics"/>
        </authorList>
    </citation>
    <scope>NUCLEOTIDE SEQUENCE [LARGE SCALE GENOMIC DNA]</scope>
    <source>
        <strain evidence="2 3">NCTC10741</strain>
    </source>
</reference>
<evidence type="ECO:0000256" key="1">
    <source>
        <dbReference type="SAM" id="MobiDB-lite"/>
    </source>
</evidence>
<protein>
    <submittedName>
        <fullName evidence="2">Uncharacterized protein</fullName>
    </submittedName>
</protein>
<organism evidence="2 3">
    <name type="scientific">Tsukamurella paurometabola</name>
    <name type="common">Corynebacterium paurometabolum</name>
    <dbReference type="NCBI Taxonomy" id="2061"/>
    <lineage>
        <taxon>Bacteria</taxon>
        <taxon>Bacillati</taxon>
        <taxon>Actinomycetota</taxon>
        <taxon>Actinomycetes</taxon>
        <taxon>Mycobacteriales</taxon>
        <taxon>Tsukamurellaceae</taxon>
        <taxon>Tsukamurella</taxon>
    </lineage>
</organism>
<name>A0A3P8MEY1_TSUPA</name>
<accession>A0A3P8MEY1</accession>
<evidence type="ECO:0000313" key="2">
    <source>
        <dbReference type="EMBL" id="VDR41023.1"/>
    </source>
</evidence>
<sequence length="101" mass="11076">MRTPDQSGQTARAARNPRRARNGSVTAPKWDAWARPAGFPSIHAALIWSARHSAGTTDPIRLLAARLGVPYRVLLSADVVQRFLHSSALTDARRNLGLPRK</sequence>
<evidence type="ECO:0000313" key="3">
    <source>
        <dbReference type="Proteomes" id="UP000271626"/>
    </source>
</evidence>
<gene>
    <name evidence="2" type="ORF">NCTC10741_04192</name>
</gene>
<dbReference type="EMBL" id="LR131273">
    <property type="protein sequence ID" value="VDR41023.1"/>
    <property type="molecule type" value="Genomic_DNA"/>
</dbReference>
<dbReference type="Proteomes" id="UP000271626">
    <property type="component" value="Chromosome"/>
</dbReference>
<proteinExistence type="predicted"/>
<feature type="region of interest" description="Disordered" evidence="1">
    <location>
        <begin position="1"/>
        <end position="27"/>
    </location>
</feature>